<evidence type="ECO:0000259" key="1">
    <source>
        <dbReference type="Pfam" id="PF12146"/>
    </source>
</evidence>
<organism evidence="2 3">
    <name type="scientific">Neoroseomonas marina</name>
    <dbReference type="NCBI Taxonomy" id="1232220"/>
    <lineage>
        <taxon>Bacteria</taxon>
        <taxon>Pseudomonadati</taxon>
        <taxon>Pseudomonadota</taxon>
        <taxon>Alphaproteobacteria</taxon>
        <taxon>Acetobacterales</taxon>
        <taxon>Acetobacteraceae</taxon>
        <taxon>Neoroseomonas</taxon>
    </lineage>
</organism>
<dbReference type="AlphaFoldDB" id="A0A848ECS8"/>
<dbReference type="Gene3D" id="3.40.50.1820">
    <property type="entry name" value="alpha/beta hydrolase"/>
    <property type="match status" value="1"/>
</dbReference>
<sequence>MDSTDQHRTGDGPQSVALRCASPRTASPVFPPAIGPAPGLPPTAEASALRSAGGAWIRRRALLASLALAACAPARAPMGPSVVAPAFADDALVMSDGVRLPCYGWLPPSRPKAVVVGLHGMNEHARAFAEDAAGWFTAAGVALYAYDQRGFGGSPNRGIWAGHETMAADASEAARIIRARHPGVPVVLMGESMGGAVLLVAGTSARRPPVDGYVLLAPAVVGRAALGWFAAGMLDVLVSLVPMMGFQNSAPGFQPTDNMAAWQRWSRDPLLIRHTRVDALAGLVDLMEAAVRAAPDFHAPALLLYGGRDRLVPARPTRHLLASLPDRSVQRVGYYPEGWHMLLRDTQGQNVAGDITAWACDRTAPLPSGAEDAARLWLAA</sequence>
<name>A0A848ECS8_9PROT</name>
<dbReference type="EMBL" id="JABBKX010000002">
    <property type="protein sequence ID" value="NMJ41317.1"/>
    <property type="molecule type" value="Genomic_DNA"/>
</dbReference>
<feature type="domain" description="Serine aminopeptidase S33" evidence="1">
    <location>
        <begin position="110"/>
        <end position="347"/>
    </location>
</feature>
<protein>
    <submittedName>
        <fullName evidence="2">Alpha/beta hydrolase</fullName>
    </submittedName>
</protein>
<dbReference type="GO" id="GO:0016787">
    <property type="term" value="F:hydrolase activity"/>
    <property type="evidence" value="ECO:0007669"/>
    <property type="project" value="UniProtKB-KW"/>
</dbReference>
<dbReference type="InterPro" id="IPR022742">
    <property type="entry name" value="Hydrolase_4"/>
</dbReference>
<keyword evidence="3" id="KW-1185">Reference proteome</keyword>
<gene>
    <name evidence="2" type="ORF">GWK16_08710</name>
</gene>
<accession>A0A848ECS8</accession>
<dbReference type="PRINTS" id="PR00111">
    <property type="entry name" value="ABHYDROLASE"/>
</dbReference>
<evidence type="ECO:0000313" key="3">
    <source>
        <dbReference type="Proteomes" id="UP000548582"/>
    </source>
</evidence>
<dbReference type="InterPro" id="IPR000073">
    <property type="entry name" value="AB_hydrolase_1"/>
</dbReference>
<dbReference type="RefSeq" id="WP_170053531.1">
    <property type="nucleotide sequence ID" value="NZ_JABBKX010000002.1"/>
</dbReference>
<comment type="caution">
    <text evidence="2">The sequence shown here is derived from an EMBL/GenBank/DDBJ whole genome shotgun (WGS) entry which is preliminary data.</text>
</comment>
<proteinExistence type="predicted"/>
<reference evidence="2 3" key="1">
    <citation type="submission" date="2020-03" db="EMBL/GenBank/DDBJ databases">
        <authorList>
            <person name="Sun Q."/>
        </authorList>
    </citation>
    <scope>NUCLEOTIDE SEQUENCE [LARGE SCALE GENOMIC DNA]</scope>
    <source>
        <strain evidence="2 3">JC162</strain>
    </source>
</reference>
<dbReference type="InterPro" id="IPR051044">
    <property type="entry name" value="MAG_DAG_Lipase"/>
</dbReference>
<dbReference type="SUPFAM" id="SSF53474">
    <property type="entry name" value="alpha/beta-Hydrolases"/>
    <property type="match status" value="1"/>
</dbReference>
<dbReference type="PANTHER" id="PTHR11614">
    <property type="entry name" value="PHOSPHOLIPASE-RELATED"/>
    <property type="match status" value="1"/>
</dbReference>
<evidence type="ECO:0000313" key="2">
    <source>
        <dbReference type="EMBL" id="NMJ41317.1"/>
    </source>
</evidence>
<dbReference type="InterPro" id="IPR029058">
    <property type="entry name" value="AB_hydrolase_fold"/>
</dbReference>
<dbReference type="Proteomes" id="UP000548582">
    <property type="component" value="Unassembled WGS sequence"/>
</dbReference>
<dbReference type="Pfam" id="PF12146">
    <property type="entry name" value="Hydrolase_4"/>
    <property type="match status" value="1"/>
</dbReference>
<keyword evidence="2" id="KW-0378">Hydrolase</keyword>